<protein>
    <submittedName>
        <fullName evidence="1">Uncharacterized protein</fullName>
    </submittedName>
</protein>
<evidence type="ECO:0000313" key="2">
    <source>
        <dbReference type="Proteomes" id="UP000662572"/>
    </source>
</evidence>
<dbReference type="RefSeq" id="WP_189486222.1">
    <property type="nucleotide sequence ID" value="NZ_BMZB01000002.1"/>
</dbReference>
<reference evidence="1" key="1">
    <citation type="journal article" date="2014" name="Int. J. Syst. Evol. Microbiol.">
        <title>Complete genome sequence of Corynebacterium casei LMG S-19264T (=DSM 44701T), isolated from a smear-ripened cheese.</title>
        <authorList>
            <consortium name="US DOE Joint Genome Institute (JGI-PGF)"/>
            <person name="Walter F."/>
            <person name="Albersmeier A."/>
            <person name="Kalinowski J."/>
            <person name="Ruckert C."/>
        </authorList>
    </citation>
    <scope>NUCLEOTIDE SEQUENCE</scope>
    <source>
        <strain evidence="1">KCTC 32296</strain>
    </source>
</reference>
<sequence>MKNRVELRDYIRYQLAQLGARNGEHEFELLAFELARLRHVSNLVPATGPVKAGGDQGRDFESYHTYLSQTSIAANAFASLISTEIVVGACTLDKKTPTKIRADLKTIFGSGERPQKVYYFCEPNVVVSTRHKLIAECKAQFDASLVIFDGLAIADQLSDTDTFWIAEQYLSVPSEFFPQESDSDYAALRDRWLAVKRPAESLADFLDIKMGLRTATHEEYAKPDIIKWLARMKDYASEPNSNRMKQKARYEVSVAELKGRGNLDPAIDYIRAFFADFPVTALTANDLLDGAIVVAFCQGSITTQQSSLTRREVEGFANVVEAVLARKLTEIAKGGDYCTLLEAKAMLTVVVRKDRPAKANQVPMVQAWLEVITAVKDVPYYPISHIAMLIEKLAPILIEVPEFTKLRDEVDRLSHARAGKRSIAEISRKRALAHLNAGQRLAAIDELQKAKVGAFTGEELPLSILIMLMLSQCYSELGLHFAARYYAAGATFMTMKSADENVYQMLPQAAFALAETFYSAGEGTTYFLQLGHAFQAHVELASEPAETGNHPYIERAFAHAGIFKVVADKLVPDLNSTLADAVQAWPFAAKDVYRFLDMATSASAPWPKMTVDELEVAFERDLGCTPFTDLGDAREVTWMALGIRWTVRFLADEVTLPTVQGLIATLQVAQAELTSVELLIVPSSALIVVDTMAVGKMTVEYVGDNNILTWRVSIPDRVDDDEDMLDAVGNAVAMVVTVIGQSSALDIETYQQRIHASLDRGLLVRVFSVRPAHELMSFALQQAPGWQTLIGVSKYHPKREIEPIEAPEMRWRTGDGPGYTKEKANEALSNRYRRSVEMIRYTLPKLAADRGFRANIATLKAEGVLDWQILIALMNLVTRLQVEAHLGGPITWATRHKHLDRLKRPEELSDAVVSPDTLTIKLLNEELERQPIYVAGTWGLTLPTDTPIMKGIKRLLDVRYGNSRDDIPHNDLFGLSTENGV</sequence>
<evidence type="ECO:0000313" key="1">
    <source>
        <dbReference type="EMBL" id="GGZ32918.1"/>
    </source>
</evidence>
<name>A0A918Q5S8_9CAUL</name>
<organism evidence="1 2">
    <name type="scientific">Asticcacaulis endophyticus</name>
    <dbReference type="NCBI Taxonomy" id="1395890"/>
    <lineage>
        <taxon>Bacteria</taxon>
        <taxon>Pseudomonadati</taxon>
        <taxon>Pseudomonadota</taxon>
        <taxon>Alphaproteobacteria</taxon>
        <taxon>Caulobacterales</taxon>
        <taxon>Caulobacteraceae</taxon>
        <taxon>Asticcacaulis</taxon>
    </lineage>
</organism>
<keyword evidence="2" id="KW-1185">Reference proteome</keyword>
<proteinExistence type="predicted"/>
<accession>A0A918Q5S8</accession>
<comment type="caution">
    <text evidence="1">The sequence shown here is derived from an EMBL/GenBank/DDBJ whole genome shotgun (WGS) entry which is preliminary data.</text>
</comment>
<dbReference type="Proteomes" id="UP000662572">
    <property type="component" value="Unassembled WGS sequence"/>
</dbReference>
<gene>
    <name evidence="1" type="ORF">GCM10011273_19000</name>
</gene>
<dbReference type="EMBL" id="BMZB01000002">
    <property type="protein sequence ID" value="GGZ32918.1"/>
    <property type="molecule type" value="Genomic_DNA"/>
</dbReference>
<reference evidence="1" key="2">
    <citation type="submission" date="2020-09" db="EMBL/GenBank/DDBJ databases">
        <authorList>
            <person name="Sun Q."/>
            <person name="Kim S."/>
        </authorList>
    </citation>
    <scope>NUCLEOTIDE SEQUENCE</scope>
    <source>
        <strain evidence="1">KCTC 32296</strain>
    </source>
</reference>
<dbReference type="AlphaFoldDB" id="A0A918Q5S8"/>